<reference evidence="3" key="1">
    <citation type="submission" date="2016-06" db="EMBL/GenBank/DDBJ databases">
        <title>First high quality genome sequence of Plasmodium coatneyi using continuous long reads from single molecule, real-time sequencing.</title>
        <authorList>
            <person name="Chien J.-T."/>
            <person name="Pakala S.B."/>
            <person name="Geraldo J.A."/>
            <person name="Lapp S.A."/>
            <person name="Barnwell J.W."/>
            <person name="Kissinger J.C."/>
            <person name="Galinski M.R."/>
            <person name="Humphrey J.C."/>
        </authorList>
    </citation>
    <scope>NUCLEOTIDE SEQUENCE [LARGE SCALE GENOMIC DNA]</scope>
    <source>
        <strain evidence="3">Hackeri</strain>
    </source>
</reference>
<organism evidence="2 3">
    <name type="scientific">Plasmodium coatneyi</name>
    <dbReference type="NCBI Taxonomy" id="208452"/>
    <lineage>
        <taxon>Eukaryota</taxon>
        <taxon>Sar</taxon>
        <taxon>Alveolata</taxon>
        <taxon>Apicomplexa</taxon>
        <taxon>Aconoidasida</taxon>
        <taxon>Haemosporida</taxon>
        <taxon>Plasmodiidae</taxon>
        <taxon>Plasmodium</taxon>
    </lineage>
</organism>
<dbReference type="Proteomes" id="UP000092716">
    <property type="component" value="Chromosome 12"/>
</dbReference>
<dbReference type="OrthoDB" id="380569at2759"/>
<proteinExistence type="predicted"/>
<dbReference type="EMBL" id="CP016250">
    <property type="protein sequence ID" value="ANQ10388.1"/>
    <property type="molecule type" value="Genomic_DNA"/>
</dbReference>
<protein>
    <submittedName>
        <fullName evidence="2">KIR-like protein</fullName>
    </submittedName>
</protein>
<dbReference type="Pfam" id="PF05795">
    <property type="entry name" value="Plasmodium_Vir"/>
    <property type="match status" value="1"/>
</dbReference>
<keyword evidence="1" id="KW-0175">Coiled coil</keyword>
<evidence type="ECO:0000256" key="1">
    <source>
        <dbReference type="SAM" id="Coils"/>
    </source>
</evidence>
<keyword evidence="3" id="KW-1185">Reference proteome</keyword>
<feature type="coiled-coil region" evidence="1">
    <location>
        <begin position="200"/>
        <end position="227"/>
    </location>
</feature>
<sequence>MSGSEDLLKSLPSWTHYYEKFEKSPPGCTDTNKCNTERDSYGLLNRGLGNEHVQAGNTLAYIYETYGGGQHRKPAECEALHFFFYWLGDKLPESAKNVAFQAMISTICSAINSPSEKQACGIPRDDQSVDKDLFLHRKIIFDFWYDHPTIQVLLENSGSEGLEKCEKYIQRVKAAHSAVAINCATETTRSYCTTFWKDHQEKINLALAQLQSKFDSAQQRIQRKAITASNQLNDAIHQANKASSLSSAFGTLAALELPALAYFLYKVKNYNYSSEI</sequence>
<evidence type="ECO:0000313" key="3">
    <source>
        <dbReference type="Proteomes" id="UP000092716"/>
    </source>
</evidence>
<dbReference type="GeneID" id="30910949"/>
<dbReference type="RefSeq" id="XP_019917083.1">
    <property type="nucleotide sequence ID" value="XM_020061002.1"/>
</dbReference>
<dbReference type="InterPro" id="IPR008780">
    <property type="entry name" value="Plasmodium_Vir"/>
</dbReference>
<name>A0A1B1E5X7_9APIC</name>
<evidence type="ECO:0000313" key="2">
    <source>
        <dbReference type="EMBL" id="ANQ10388.1"/>
    </source>
</evidence>
<dbReference type="KEGG" id="pcot:PCOAH_00042180"/>
<dbReference type="AlphaFoldDB" id="A0A1B1E5X7"/>
<dbReference type="VEuPathDB" id="PlasmoDB:PCOAH_00042180"/>
<gene>
    <name evidence="2" type="ORF">PCOAH_00042180</name>
</gene>
<accession>A0A1B1E5X7</accession>